<keyword evidence="4" id="KW-0472">Membrane</keyword>
<feature type="domain" description="Timeless N-terminal" evidence="5">
    <location>
        <begin position="117"/>
        <end position="274"/>
    </location>
</feature>
<dbReference type="GO" id="GO:0000076">
    <property type="term" value="P:DNA replication checkpoint signaling"/>
    <property type="evidence" value="ECO:0007669"/>
    <property type="project" value="TreeGrafter"/>
</dbReference>
<evidence type="ECO:0000256" key="1">
    <source>
        <dbReference type="ARBA" id="ARBA00004123"/>
    </source>
</evidence>
<reference evidence="6" key="1">
    <citation type="submission" date="2021-06" db="EMBL/GenBank/DDBJ databases">
        <title>Parelaphostrongylus tenuis whole genome reference sequence.</title>
        <authorList>
            <person name="Garwood T.J."/>
            <person name="Larsen P.A."/>
            <person name="Fountain-Jones N.M."/>
            <person name="Garbe J.R."/>
            <person name="Macchietto M.G."/>
            <person name="Kania S.A."/>
            <person name="Gerhold R.W."/>
            <person name="Richards J.E."/>
            <person name="Wolf T.M."/>
        </authorList>
    </citation>
    <scope>NUCLEOTIDE SEQUENCE</scope>
    <source>
        <strain evidence="6">MNPRO001-30</strain>
        <tissue evidence="6">Meninges</tissue>
    </source>
</reference>
<dbReference type="GO" id="GO:0003677">
    <property type="term" value="F:DNA binding"/>
    <property type="evidence" value="ECO:0007669"/>
    <property type="project" value="TreeGrafter"/>
</dbReference>
<accession>A0AAD5LW17</accession>
<evidence type="ECO:0000313" key="7">
    <source>
        <dbReference type="Proteomes" id="UP001196413"/>
    </source>
</evidence>
<evidence type="ECO:0000259" key="5">
    <source>
        <dbReference type="Pfam" id="PF04821"/>
    </source>
</evidence>
<dbReference type="PANTHER" id="PTHR22940:SF4">
    <property type="entry name" value="PROTEIN TIMELESS HOMOLOG"/>
    <property type="match status" value="1"/>
</dbReference>
<dbReference type="GO" id="GO:0031298">
    <property type="term" value="C:replication fork protection complex"/>
    <property type="evidence" value="ECO:0007669"/>
    <property type="project" value="TreeGrafter"/>
</dbReference>
<evidence type="ECO:0000256" key="3">
    <source>
        <dbReference type="ARBA" id="ARBA00023306"/>
    </source>
</evidence>
<evidence type="ECO:0000313" key="6">
    <source>
        <dbReference type="EMBL" id="KAJ1346118.1"/>
    </source>
</evidence>
<proteinExistence type="predicted"/>
<evidence type="ECO:0000256" key="4">
    <source>
        <dbReference type="SAM" id="Phobius"/>
    </source>
</evidence>
<dbReference type="AlphaFoldDB" id="A0AAD5LW17"/>
<comment type="caution">
    <text evidence="6">The sequence shown here is derived from an EMBL/GenBank/DDBJ whole genome shotgun (WGS) entry which is preliminary data.</text>
</comment>
<organism evidence="6 7">
    <name type="scientific">Parelaphostrongylus tenuis</name>
    <name type="common">Meningeal worm</name>
    <dbReference type="NCBI Taxonomy" id="148309"/>
    <lineage>
        <taxon>Eukaryota</taxon>
        <taxon>Metazoa</taxon>
        <taxon>Ecdysozoa</taxon>
        <taxon>Nematoda</taxon>
        <taxon>Chromadorea</taxon>
        <taxon>Rhabditida</taxon>
        <taxon>Rhabditina</taxon>
        <taxon>Rhabditomorpha</taxon>
        <taxon>Strongyloidea</taxon>
        <taxon>Metastrongylidae</taxon>
        <taxon>Parelaphostrongylus</taxon>
    </lineage>
</organism>
<dbReference type="GO" id="GO:0043111">
    <property type="term" value="P:replication fork arrest"/>
    <property type="evidence" value="ECO:0007669"/>
    <property type="project" value="TreeGrafter"/>
</dbReference>
<gene>
    <name evidence="6" type="ORF">KIN20_000820</name>
</gene>
<protein>
    <recommendedName>
        <fullName evidence="5">Timeless N-terminal domain-containing protein</fullName>
    </recommendedName>
</protein>
<dbReference type="EMBL" id="JAHQIW010000117">
    <property type="protein sequence ID" value="KAJ1346118.1"/>
    <property type="molecule type" value="Genomic_DNA"/>
</dbReference>
<dbReference type="PANTHER" id="PTHR22940">
    <property type="entry name" value="TIMEOUT/TIMELESS-2"/>
    <property type="match status" value="1"/>
</dbReference>
<comment type="subcellular location">
    <subcellularLocation>
        <location evidence="1">Nucleus</location>
    </subcellularLocation>
</comment>
<sequence length="407" mass="46908">MMGHGPPAQIIPETERYISYRAVRRQTSFGYCSGNVRPRGKADRQPDVQTPPAGTVAQATARRAVKSLRRHARQPLERFLIAVELVIILTLYFSGSLMEAIIQATISALGFLENDVYYQEPDCYETIRDLIRFLRTDNSEMLARRICGERNIIGNDLIPIIKSENVKGKMFDITLRLLVNLTQPALVSLMGKHPESSEEWQKYWLLVENLKKAKPSFADTKFFTVLKLRLEMYFLETAWEDRVEEDRLVMERIIVLIRYIFDITNTGRHEEVAMEHTKGSDPHSITVGIERDFHLSILSIFALIIAEHNPSDIVVAGRQRTTAEKENAEEELRQVFMTEQARMAAQRRRILSNRHPRFYGSYVVKGLPAVNKKNDLPVYRPIKSLAEITYLDDRKKQKNRSQKSSTV</sequence>
<keyword evidence="7" id="KW-1185">Reference proteome</keyword>
<feature type="domain" description="Timeless N-terminal" evidence="5">
    <location>
        <begin position="291"/>
        <end position="364"/>
    </location>
</feature>
<name>A0AAD5LW17_PARTN</name>
<keyword evidence="3" id="KW-0131">Cell cycle</keyword>
<keyword evidence="4" id="KW-1133">Transmembrane helix</keyword>
<evidence type="ECO:0000256" key="2">
    <source>
        <dbReference type="ARBA" id="ARBA00023242"/>
    </source>
</evidence>
<feature type="transmembrane region" description="Helical" evidence="4">
    <location>
        <begin position="79"/>
        <end position="98"/>
    </location>
</feature>
<dbReference type="GO" id="GO:0006281">
    <property type="term" value="P:DNA repair"/>
    <property type="evidence" value="ECO:0007669"/>
    <property type="project" value="TreeGrafter"/>
</dbReference>
<dbReference type="InterPro" id="IPR006906">
    <property type="entry name" value="Timeless_N"/>
</dbReference>
<dbReference type="Pfam" id="PF04821">
    <property type="entry name" value="TIMELESS"/>
    <property type="match status" value="2"/>
</dbReference>
<dbReference type="Proteomes" id="UP001196413">
    <property type="component" value="Unassembled WGS sequence"/>
</dbReference>
<keyword evidence="2" id="KW-0539">Nucleus</keyword>
<keyword evidence="4" id="KW-0812">Transmembrane</keyword>
<dbReference type="InterPro" id="IPR044998">
    <property type="entry name" value="Timeless"/>
</dbReference>